<evidence type="ECO:0000256" key="1">
    <source>
        <dbReference type="SAM" id="SignalP"/>
    </source>
</evidence>
<reference evidence="2" key="2">
    <citation type="submission" date="2021-04" db="EMBL/GenBank/DDBJ databases">
        <authorList>
            <person name="Podell S."/>
        </authorList>
    </citation>
    <scope>NUCLEOTIDE SEQUENCE</scope>
    <source>
        <strain evidence="2">Hildebrandi</strain>
    </source>
</reference>
<keyword evidence="2" id="KW-0645">Protease</keyword>
<dbReference type="GO" id="GO:0006508">
    <property type="term" value="P:proteolysis"/>
    <property type="evidence" value="ECO:0007669"/>
    <property type="project" value="UniProtKB-KW"/>
</dbReference>
<comment type="caution">
    <text evidence="2">The sequence shown here is derived from an EMBL/GenBank/DDBJ whole genome shotgun (WGS) entry which is preliminary data.</text>
</comment>
<proteinExistence type="predicted"/>
<accession>A0A9K3PTJ6</accession>
<evidence type="ECO:0000313" key="2">
    <source>
        <dbReference type="EMBL" id="KAG7359127.1"/>
    </source>
</evidence>
<reference evidence="2" key="1">
    <citation type="journal article" date="2021" name="Sci. Rep.">
        <title>Diploid genomic architecture of Nitzschia inconspicua, an elite biomass production diatom.</title>
        <authorList>
            <person name="Oliver A."/>
            <person name="Podell S."/>
            <person name="Pinowska A."/>
            <person name="Traller J.C."/>
            <person name="Smith S.R."/>
            <person name="McClure R."/>
            <person name="Beliaev A."/>
            <person name="Bohutskyi P."/>
            <person name="Hill E.A."/>
            <person name="Rabines A."/>
            <person name="Zheng H."/>
            <person name="Allen L.Z."/>
            <person name="Kuo A."/>
            <person name="Grigoriev I.V."/>
            <person name="Allen A.E."/>
            <person name="Hazlebeck D."/>
            <person name="Allen E.E."/>
        </authorList>
    </citation>
    <scope>NUCLEOTIDE SEQUENCE</scope>
    <source>
        <strain evidence="2">Hildebrandi</strain>
    </source>
</reference>
<gene>
    <name evidence="2" type="ORF">IV203_015716</name>
</gene>
<dbReference type="EMBL" id="JAGRRH010000014">
    <property type="protein sequence ID" value="KAG7359127.1"/>
    <property type="molecule type" value="Genomic_DNA"/>
</dbReference>
<dbReference type="AlphaFoldDB" id="A0A9K3PTJ6"/>
<name>A0A9K3PTJ6_9STRA</name>
<evidence type="ECO:0000313" key="3">
    <source>
        <dbReference type="Proteomes" id="UP000693970"/>
    </source>
</evidence>
<dbReference type="Pfam" id="PF13650">
    <property type="entry name" value="Asp_protease_2"/>
    <property type="match status" value="1"/>
</dbReference>
<protein>
    <submittedName>
        <fullName evidence="2">Aspartyl protease</fullName>
    </submittedName>
</protein>
<sequence length="402" mass="43181">MRIFLLRSFLAVMWCPWALTFVTHNVMAPPRQHSTELHWELPRRDFQHGLLSGVVGAGALSTGQKRAEAASGITSTKPLADVKMVRLKLPQGGFGREYVALKLKVKGSGPYDFMVDSGLTVEMITPHLQRMLGIQEGKNRLSGLAAGGSTVSNALVPLTGASIAGENEDLALPQLTAAVTSFPQEHIDPSHDPVEGMLGMEVLQLFDVDFDFPKSRLRFYKPGTADTTGLVEIPAVVINESLLIGIRVSTPEGNTQPIIGFLDCGSTFSCINWKAAEALGLPPKTDPSYRNSPAVQALGIDGRPLLLPTVKKQISFVGDPIVDPKSGKPIGFEKPPSNWKAWDPVQVAVGDIPVFSQILGDGVTPYQGPAALIGLDILSQRRLILEAGTDNSRARKVAVSPN</sequence>
<keyword evidence="3" id="KW-1185">Reference proteome</keyword>
<dbReference type="Proteomes" id="UP000693970">
    <property type="component" value="Unassembled WGS sequence"/>
</dbReference>
<dbReference type="GO" id="GO:0008233">
    <property type="term" value="F:peptidase activity"/>
    <property type="evidence" value="ECO:0007669"/>
    <property type="project" value="UniProtKB-KW"/>
</dbReference>
<keyword evidence="1" id="KW-0732">Signal</keyword>
<dbReference type="OrthoDB" id="425248at2759"/>
<keyword evidence="2" id="KW-0378">Hydrolase</keyword>
<feature type="signal peptide" evidence="1">
    <location>
        <begin position="1"/>
        <end position="20"/>
    </location>
</feature>
<organism evidence="2 3">
    <name type="scientific">Nitzschia inconspicua</name>
    <dbReference type="NCBI Taxonomy" id="303405"/>
    <lineage>
        <taxon>Eukaryota</taxon>
        <taxon>Sar</taxon>
        <taxon>Stramenopiles</taxon>
        <taxon>Ochrophyta</taxon>
        <taxon>Bacillariophyta</taxon>
        <taxon>Bacillariophyceae</taxon>
        <taxon>Bacillariophycidae</taxon>
        <taxon>Bacillariales</taxon>
        <taxon>Bacillariaceae</taxon>
        <taxon>Nitzschia</taxon>
    </lineage>
</organism>
<feature type="chain" id="PRO_5039913189" evidence="1">
    <location>
        <begin position="21"/>
        <end position="402"/>
    </location>
</feature>